<organism evidence="3 4">
    <name type="scientific">Drosophila gunungcola</name>
    <name type="common">fruit fly</name>
    <dbReference type="NCBI Taxonomy" id="103775"/>
    <lineage>
        <taxon>Eukaryota</taxon>
        <taxon>Metazoa</taxon>
        <taxon>Ecdysozoa</taxon>
        <taxon>Arthropoda</taxon>
        <taxon>Hexapoda</taxon>
        <taxon>Insecta</taxon>
        <taxon>Pterygota</taxon>
        <taxon>Neoptera</taxon>
        <taxon>Endopterygota</taxon>
        <taxon>Diptera</taxon>
        <taxon>Brachycera</taxon>
        <taxon>Muscomorpha</taxon>
        <taxon>Ephydroidea</taxon>
        <taxon>Drosophilidae</taxon>
        <taxon>Drosophila</taxon>
        <taxon>Sophophora</taxon>
    </lineage>
</organism>
<proteinExistence type="predicted"/>
<evidence type="ECO:0000256" key="2">
    <source>
        <dbReference type="SAM" id="SignalP"/>
    </source>
</evidence>
<dbReference type="Proteomes" id="UP001059596">
    <property type="component" value="Chromosome 3R"/>
</dbReference>
<protein>
    <submittedName>
        <fullName evidence="3">Uncharacterized protein</fullName>
    </submittedName>
</protein>
<feature type="chain" id="PRO_5040491557" evidence="2">
    <location>
        <begin position="20"/>
        <end position="146"/>
    </location>
</feature>
<keyword evidence="1" id="KW-0812">Transmembrane</keyword>
<keyword evidence="1" id="KW-1133">Transmembrane helix</keyword>
<evidence type="ECO:0000313" key="3">
    <source>
        <dbReference type="EMBL" id="KAI8045633.1"/>
    </source>
</evidence>
<keyword evidence="1" id="KW-0472">Membrane</keyword>
<dbReference type="AlphaFoldDB" id="A0A9P9YYT5"/>
<name>A0A9P9YYT5_9MUSC</name>
<accession>A0A9P9YYT5</accession>
<evidence type="ECO:0000313" key="4">
    <source>
        <dbReference type="Proteomes" id="UP001059596"/>
    </source>
</evidence>
<gene>
    <name evidence="3" type="ORF">M5D96_001816</name>
</gene>
<reference evidence="3" key="1">
    <citation type="journal article" date="2023" name="Genome Biol. Evol.">
        <title>Long-read-based Genome Assembly of Drosophila gunungcola Reveals Fewer Chemosensory Genes in Flower-breeding Species.</title>
        <authorList>
            <person name="Negi A."/>
            <person name="Liao B.Y."/>
            <person name="Yeh S.D."/>
        </authorList>
    </citation>
    <scope>NUCLEOTIDE SEQUENCE</scope>
    <source>
        <strain evidence="3">Sukarami</strain>
    </source>
</reference>
<dbReference type="EMBL" id="JAMKOV010000001">
    <property type="protein sequence ID" value="KAI8045633.1"/>
    <property type="molecule type" value="Genomic_DNA"/>
</dbReference>
<keyword evidence="4" id="KW-1185">Reference proteome</keyword>
<sequence>MSLVPFSVCQLLDFMAAIAATPGLELELTLGQVDFVNGPIPKNPNPISPKCAKQVSQLTEAEKPRAGVRHNPNTCGNASSKLSHDAHAPAACLGGAMLIQWWWLLRWLLLLLLLLLLLRARKCNAMSRQRGNEVWCDCAPKGKSSH</sequence>
<evidence type="ECO:0000256" key="1">
    <source>
        <dbReference type="SAM" id="Phobius"/>
    </source>
</evidence>
<keyword evidence="2" id="KW-0732">Signal</keyword>
<feature type="signal peptide" evidence="2">
    <location>
        <begin position="1"/>
        <end position="19"/>
    </location>
</feature>
<comment type="caution">
    <text evidence="3">The sequence shown here is derived from an EMBL/GenBank/DDBJ whole genome shotgun (WGS) entry which is preliminary data.</text>
</comment>
<feature type="transmembrane region" description="Helical" evidence="1">
    <location>
        <begin position="101"/>
        <end position="120"/>
    </location>
</feature>